<sequence length="90" mass="10579">MSARTYVKLHVNCLDASIRLRCYQFLSGVLIFPVLLETRGDSGLFHHFLLGKMIKLTNLFTNRHHVAQRLAEVMSSTREIRKIYERKQIF</sequence>
<name>A0A1J1HX08_9DIPT</name>
<evidence type="ECO:0000313" key="2">
    <source>
        <dbReference type="Proteomes" id="UP000183832"/>
    </source>
</evidence>
<dbReference type="Proteomes" id="UP000183832">
    <property type="component" value="Unassembled WGS sequence"/>
</dbReference>
<organism evidence="1 2">
    <name type="scientific">Clunio marinus</name>
    <dbReference type="NCBI Taxonomy" id="568069"/>
    <lineage>
        <taxon>Eukaryota</taxon>
        <taxon>Metazoa</taxon>
        <taxon>Ecdysozoa</taxon>
        <taxon>Arthropoda</taxon>
        <taxon>Hexapoda</taxon>
        <taxon>Insecta</taxon>
        <taxon>Pterygota</taxon>
        <taxon>Neoptera</taxon>
        <taxon>Endopterygota</taxon>
        <taxon>Diptera</taxon>
        <taxon>Nematocera</taxon>
        <taxon>Chironomoidea</taxon>
        <taxon>Chironomidae</taxon>
        <taxon>Clunio</taxon>
    </lineage>
</organism>
<reference evidence="1 2" key="1">
    <citation type="submission" date="2015-04" db="EMBL/GenBank/DDBJ databases">
        <authorList>
            <person name="Syromyatnikov M.Y."/>
            <person name="Popov V.N."/>
        </authorList>
    </citation>
    <scope>NUCLEOTIDE SEQUENCE [LARGE SCALE GENOMIC DNA]</scope>
</reference>
<proteinExistence type="predicted"/>
<protein>
    <submittedName>
        <fullName evidence="1">CLUMA_CG004366, isoform A</fullName>
    </submittedName>
</protein>
<gene>
    <name evidence="1" type="ORF">CLUMA_CG004366</name>
</gene>
<dbReference type="AlphaFoldDB" id="A0A1J1HX08"/>
<dbReference type="EMBL" id="CVRI01000020">
    <property type="protein sequence ID" value="CRK90665.1"/>
    <property type="molecule type" value="Genomic_DNA"/>
</dbReference>
<keyword evidence="2" id="KW-1185">Reference proteome</keyword>
<accession>A0A1J1HX08</accession>
<evidence type="ECO:0000313" key="1">
    <source>
        <dbReference type="EMBL" id="CRK90665.1"/>
    </source>
</evidence>